<reference evidence="2 3" key="1">
    <citation type="journal article" date="2019" name="PLoS Pathog.">
        <title>Genome sequence of the bovine parasite Schistosoma bovis Tanzania.</title>
        <authorList>
            <person name="Oey H."/>
            <person name="Zakrzewski M."/>
            <person name="Gobert G."/>
            <person name="Gravermann K."/>
            <person name="Stoye J."/>
            <person name="Jones M."/>
            <person name="Mcmanus D."/>
            <person name="Krause L."/>
        </authorList>
    </citation>
    <scope>NUCLEOTIDE SEQUENCE [LARGE SCALE GENOMIC DNA]</scope>
    <source>
        <strain evidence="2 3">TAN1997</strain>
    </source>
</reference>
<comment type="caution">
    <text evidence="2">The sequence shown here is derived from an EMBL/GenBank/DDBJ whole genome shotgun (WGS) entry which is preliminary data.</text>
</comment>
<feature type="chain" id="PRO_5019587573" evidence="1">
    <location>
        <begin position="22"/>
        <end position="237"/>
    </location>
</feature>
<protein>
    <submittedName>
        <fullName evidence="2">Uncharacterized protein</fullName>
    </submittedName>
</protein>
<evidence type="ECO:0000256" key="1">
    <source>
        <dbReference type="SAM" id="SignalP"/>
    </source>
</evidence>
<keyword evidence="3" id="KW-1185">Reference proteome</keyword>
<accession>A0A430QUH8</accession>
<dbReference type="STRING" id="6184.A0A430QUH8"/>
<sequence length="237" mass="27416">MYSVFPHLLILLSLRFHFHLYTPIHTYIHTYTHTLADENVLPTSQLLKSFTDQMRYFQKGGKVDKIIITIIFQDLEASIRPVTMWIVIGDLDQIFDSNLPEEHRLQLQMDCNLALNALTFLRSGHSTKGLRIGFVYNPLKLTKEETSTNHWLTRVLYLVGNPINITSPLSNQLNNEIIAKRKYAEQMSGRNFAIRLIKEMLESIKTSKSIKSLEELLVSVSLFCLRLLSLFPLLFYG</sequence>
<feature type="signal peptide" evidence="1">
    <location>
        <begin position="1"/>
        <end position="21"/>
    </location>
</feature>
<evidence type="ECO:0000313" key="3">
    <source>
        <dbReference type="Proteomes" id="UP000290809"/>
    </source>
</evidence>
<organism evidence="2 3">
    <name type="scientific">Schistosoma bovis</name>
    <name type="common">Blood fluke</name>
    <dbReference type="NCBI Taxonomy" id="6184"/>
    <lineage>
        <taxon>Eukaryota</taxon>
        <taxon>Metazoa</taxon>
        <taxon>Spiralia</taxon>
        <taxon>Lophotrochozoa</taxon>
        <taxon>Platyhelminthes</taxon>
        <taxon>Trematoda</taxon>
        <taxon>Digenea</taxon>
        <taxon>Strigeidida</taxon>
        <taxon>Schistosomatoidea</taxon>
        <taxon>Schistosomatidae</taxon>
        <taxon>Schistosoma</taxon>
    </lineage>
</organism>
<dbReference type="Proteomes" id="UP000290809">
    <property type="component" value="Unassembled WGS sequence"/>
</dbReference>
<dbReference type="EMBL" id="QMKO01000240">
    <property type="protein sequence ID" value="RTG91342.1"/>
    <property type="molecule type" value="Genomic_DNA"/>
</dbReference>
<name>A0A430QUH8_SCHBO</name>
<gene>
    <name evidence="2" type="ORF">DC041_0011913</name>
</gene>
<evidence type="ECO:0000313" key="2">
    <source>
        <dbReference type="EMBL" id="RTG91342.1"/>
    </source>
</evidence>
<dbReference type="AlphaFoldDB" id="A0A430QUH8"/>
<proteinExistence type="predicted"/>
<keyword evidence="1" id="KW-0732">Signal</keyword>